<evidence type="ECO:0000256" key="9">
    <source>
        <dbReference type="ARBA" id="ARBA00045771"/>
    </source>
</evidence>
<dbReference type="OrthoDB" id="8197354at2759"/>
<dbReference type="GeneID" id="8232275"/>
<evidence type="ECO:0000256" key="3">
    <source>
        <dbReference type="ARBA" id="ARBA00010494"/>
    </source>
</evidence>
<comment type="similarity">
    <text evidence="3">Belongs to the MDM1 family.</text>
</comment>
<evidence type="ECO:0000256" key="4">
    <source>
        <dbReference type="ARBA" id="ARBA00013508"/>
    </source>
</evidence>
<dbReference type="EMBL" id="AAZO01000386">
    <property type="status" value="NOT_ANNOTATED_CDS"/>
    <property type="molecule type" value="Genomic_DNA"/>
</dbReference>
<feature type="compositionally biased region" description="Polar residues" evidence="10">
    <location>
        <begin position="425"/>
        <end position="435"/>
    </location>
</feature>
<keyword evidence="13" id="KW-1185">Reference proteome</keyword>
<evidence type="ECO:0000256" key="5">
    <source>
        <dbReference type="ARBA" id="ARBA00022490"/>
    </source>
</evidence>
<evidence type="ECO:0000256" key="7">
    <source>
        <dbReference type="ARBA" id="ARBA00023212"/>
    </source>
</evidence>
<dbReference type="GO" id="GO:0005634">
    <property type="term" value="C:nucleus"/>
    <property type="evidence" value="ECO:0007669"/>
    <property type="project" value="UniProtKB-SubCell"/>
</dbReference>
<dbReference type="CTD" id="8232275"/>
<dbReference type="RefSeq" id="XP_002423040.1">
    <property type="nucleotide sequence ID" value="XM_002422995.1"/>
</dbReference>
<accession>E0VA96</accession>
<feature type="region of interest" description="Disordered" evidence="10">
    <location>
        <begin position="99"/>
        <end position="120"/>
    </location>
</feature>
<protein>
    <recommendedName>
        <fullName evidence="4">Nuclear protein MDM1</fullName>
    </recommendedName>
</protein>
<dbReference type="GO" id="GO:0046600">
    <property type="term" value="P:negative regulation of centriole replication"/>
    <property type="evidence" value="ECO:0007669"/>
    <property type="project" value="InterPro"/>
</dbReference>
<reference evidence="11" key="2">
    <citation type="submission" date="2007-04" db="EMBL/GenBank/DDBJ databases">
        <title>The genome of the human body louse.</title>
        <authorList>
            <consortium name="The Human Body Louse Genome Consortium"/>
            <person name="Kirkness E."/>
            <person name="Walenz B."/>
            <person name="Hass B."/>
            <person name="Bruggner R."/>
            <person name="Strausberg R."/>
        </authorList>
    </citation>
    <scope>NUCLEOTIDE SEQUENCE</scope>
    <source>
        <strain evidence="11">USDA</strain>
    </source>
</reference>
<evidence type="ECO:0000256" key="8">
    <source>
        <dbReference type="ARBA" id="ARBA00023242"/>
    </source>
</evidence>
<organism>
    <name type="scientific">Pediculus humanus subsp. corporis</name>
    <name type="common">Body louse</name>
    <dbReference type="NCBI Taxonomy" id="121224"/>
    <lineage>
        <taxon>Eukaryota</taxon>
        <taxon>Metazoa</taxon>
        <taxon>Ecdysozoa</taxon>
        <taxon>Arthropoda</taxon>
        <taxon>Hexapoda</taxon>
        <taxon>Insecta</taxon>
        <taxon>Pterygota</taxon>
        <taxon>Neoptera</taxon>
        <taxon>Paraneoptera</taxon>
        <taxon>Psocodea</taxon>
        <taxon>Troctomorpha</taxon>
        <taxon>Phthiraptera</taxon>
        <taxon>Anoplura</taxon>
        <taxon>Pediculidae</taxon>
        <taxon>Pediculus</taxon>
    </lineage>
</organism>
<dbReference type="Proteomes" id="UP000009046">
    <property type="component" value="Unassembled WGS sequence"/>
</dbReference>
<keyword evidence="7" id="KW-0206">Cytoskeleton</keyword>
<evidence type="ECO:0000256" key="6">
    <source>
        <dbReference type="ARBA" id="ARBA00022701"/>
    </source>
</evidence>
<gene>
    <name evidence="12" type="primary">8232275</name>
    <name evidence="11" type="ORF">Phum_PHUM032360</name>
</gene>
<proteinExistence type="inferred from homology"/>
<dbReference type="GO" id="GO:0005814">
    <property type="term" value="C:centriole"/>
    <property type="evidence" value="ECO:0007669"/>
    <property type="project" value="UniProtKB-SubCell"/>
</dbReference>
<dbReference type="HOGENOM" id="CLU_016791_0_0_1"/>
<evidence type="ECO:0000313" key="11">
    <source>
        <dbReference type="EMBL" id="EEB10302.1"/>
    </source>
</evidence>
<dbReference type="Pfam" id="PF15501">
    <property type="entry name" value="MDM1"/>
    <property type="match status" value="1"/>
</dbReference>
<comment type="function">
    <text evidence="9">Microtubule-binding protein that negatively regulates centriole duplication. Binds to and stabilizes microtubules.</text>
</comment>
<evidence type="ECO:0000256" key="10">
    <source>
        <dbReference type="SAM" id="MobiDB-lite"/>
    </source>
</evidence>
<reference evidence="12" key="3">
    <citation type="submission" date="2020-05" db="UniProtKB">
        <authorList>
            <consortium name="EnsemblMetazoa"/>
        </authorList>
    </citation>
    <scope>IDENTIFICATION</scope>
    <source>
        <strain evidence="12">USDA</strain>
    </source>
</reference>
<feature type="region of interest" description="Disordered" evidence="10">
    <location>
        <begin position="199"/>
        <end position="249"/>
    </location>
</feature>
<evidence type="ECO:0000313" key="13">
    <source>
        <dbReference type="Proteomes" id="UP000009046"/>
    </source>
</evidence>
<dbReference type="GO" id="GO:0005874">
    <property type="term" value="C:microtubule"/>
    <property type="evidence" value="ECO:0007669"/>
    <property type="project" value="UniProtKB-KW"/>
</dbReference>
<evidence type="ECO:0000256" key="2">
    <source>
        <dbReference type="ARBA" id="ARBA00004123"/>
    </source>
</evidence>
<dbReference type="EnsemblMetazoa" id="PHUM032360-RA">
    <property type="protein sequence ID" value="PHUM032360-PA"/>
    <property type="gene ID" value="PHUM032360"/>
</dbReference>
<dbReference type="InParanoid" id="E0VA96"/>
<feature type="region of interest" description="Disordered" evidence="10">
    <location>
        <begin position="349"/>
        <end position="511"/>
    </location>
</feature>
<dbReference type="eggNOG" id="ENOG502RYEN">
    <property type="taxonomic scope" value="Eukaryota"/>
</dbReference>
<dbReference type="OMA" id="ANEYRWR"/>
<feature type="compositionally biased region" description="Basic and acidic residues" evidence="10">
    <location>
        <begin position="238"/>
        <end position="249"/>
    </location>
</feature>
<dbReference type="KEGG" id="phu:Phum_PHUM032360"/>
<comment type="subcellular location">
    <subcellularLocation>
        <location evidence="1">Cytoplasm</location>
        <location evidence="1">Cytoskeleton</location>
        <location evidence="1">Microtubule organizing center</location>
        <location evidence="1">Centrosome</location>
        <location evidence="1">Centriole</location>
    </subcellularLocation>
    <subcellularLocation>
        <location evidence="2">Nucleus</location>
    </subcellularLocation>
</comment>
<dbReference type="FunCoup" id="E0VA96">
    <property type="interactions" value="3"/>
</dbReference>
<evidence type="ECO:0000313" key="12">
    <source>
        <dbReference type="EnsemblMetazoa" id="PHUM032360-PA"/>
    </source>
</evidence>
<evidence type="ECO:0000256" key="1">
    <source>
        <dbReference type="ARBA" id="ARBA00004114"/>
    </source>
</evidence>
<dbReference type="EMBL" id="DS235005">
    <property type="protein sequence ID" value="EEB10302.1"/>
    <property type="molecule type" value="Genomic_DNA"/>
</dbReference>
<dbReference type="VEuPathDB" id="VectorBase:PHUM032360"/>
<reference evidence="11" key="1">
    <citation type="submission" date="2007-04" db="EMBL/GenBank/DDBJ databases">
        <title>Annotation of Pediculus humanus corporis strain USDA.</title>
        <authorList>
            <person name="Kirkness E."/>
            <person name="Hannick L."/>
            <person name="Hass B."/>
            <person name="Bruggner R."/>
            <person name="Lawson D."/>
            <person name="Bidwell S."/>
            <person name="Joardar V."/>
            <person name="Caler E."/>
            <person name="Walenz B."/>
            <person name="Inman J."/>
            <person name="Schobel S."/>
            <person name="Galinsky K."/>
            <person name="Amedeo P."/>
            <person name="Strausberg R."/>
        </authorList>
    </citation>
    <scope>NUCLEOTIDE SEQUENCE</scope>
    <source>
        <strain evidence="11">USDA</strain>
    </source>
</reference>
<dbReference type="PANTHER" id="PTHR32078">
    <property type="entry name" value="NUCLEAR PROTEIN MDM1"/>
    <property type="match status" value="1"/>
</dbReference>
<sequence>MIGTFWNMCRACPSLPLNSEYRSTYRWHEYKGSNRDDVVVRRPPQPFISENLQEPALPRRKKHPEIAYKTNDFLNDSGSEALLGNYFLSDRARSEERWASCRNKNSRRSKSEGPHARKSSYRLISTRSINIPNQSSIFTKIRDSNKKYDKKATVNTTTFTNRNNIIQSEILKTVPPKKEDNNNKVKQVISSLVNPRIDDILSDNQPKKSVSMNGIKNKSDHDSLKGNSETDNLIGDDSGSKHDDTDGEFKSEYKKNFQPFNKYDFDEQKGVFERRPTVNAFNSTTESDLPSSSWYKEVVLLRQKANQYRHRGWGTELIPDHIAQLYNDQMMVWEQVSRRSTLSALSLATTVSSRNESSKEEKENKKNSPLKSLTRAKSAKGSHHLPGTHQGKPDKKKTAPTPKQNLESSPKKGNVQMKKLYVKRTSPNRTRQESNVGAPPPTIHKSLIQEPEKSKRRSRPTSLITTVPSGAKASQLKKDRKGDEGDEEFTTALEPEQIIKSPPEPTRVKSPEQIVIRSPEPVNWTVPLDTGKTFTVTQNIREGDLAPRSYSEVRAWTPGNVPPPASISAPTELAKVNVNNQGEILSK</sequence>
<name>E0VA96_PEDHC</name>
<dbReference type="InterPro" id="IPR029136">
    <property type="entry name" value="MDM1"/>
</dbReference>
<keyword evidence="8" id="KW-0539">Nucleus</keyword>
<dbReference type="PANTHER" id="PTHR32078:SF1">
    <property type="entry name" value="NUCLEAR PROTEIN MDM1"/>
    <property type="match status" value="1"/>
</dbReference>
<keyword evidence="5" id="KW-0963">Cytoplasm</keyword>
<dbReference type="AlphaFoldDB" id="E0VA96"/>
<feature type="compositionally biased region" description="Polar residues" evidence="10">
    <location>
        <begin position="202"/>
        <end position="216"/>
    </location>
</feature>
<feature type="compositionally biased region" description="Basic and acidic residues" evidence="10">
    <location>
        <begin position="356"/>
        <end position="366"/>
    </location>
</feature>
<dbReference type="GO" id="GO:0008017">
    <property type="term" value="F:microtubule binding"/>
    <property type="evidence" value="ECO:0007669"/>
    <property type="project" value="InterPro"/>
</dbReference>
<keyword evidence="6" id="KW-0493">Microtubule</keyword>